<feature type="domain" description="Anti-bacteriophage protein A/HamA C-terminal" evidence="1">
    <location>
        <begin position="21"/>
        <end position="307"/>
    </location>
</feature>
<comment type="caution">
    <text evidence="2">The sequence shown here is derived from an EMBL/GenBank/DDBJ whole genome shotgun (WGS) entry which is preliminary data.</text>
</comment>
<dbReference type="Proteomes" id="UP000283087">
    <property type="component" value="Unassembled WGS sequence"/>
</dbReference>
<sequence length="309" mass="35423">MTSLEELNKNISVDSTDYNDCIDVIEHEYYINGINAQIRMHYIKFDGNGFPMIKALAKMLYTYIIDYCIATRNRPEPLTTRQSAKLIKQARDLFRHPEVSDDSPDKTGEAGELLLFFLMESVLKAPQLVSKMELKTNHKDEVKGSDGIHARLNEKTGLVDFFFGESKLYQDSSSAIADAIKSVDQFHNIEMYQHEFIMVTKHFKYADEKTRDAITSLFIHGEPGPSVSINHACLIGYDFKGFKKLSVIGTSDEINKEFLDVFVKDGERLTKLIQKRFDNFDKKHIKFEVFFLPFPSVVAFRNAFNAALD</sequence>
<dbReference type="EMBL" id="RQXW01000006">
    <property type="protein sequence ID" value="RTE66123.1"/>
    <property type="molecule type" value="Genomic_DNA"/>
</dbReference>
<dbReference type="RefSeq" id="WP_126158196.1">
    <property type="nucleotide sequence ID" value="NZ_RQXW01000006.1"/>
</dbReference>
<gene>
    <name evidence="2" type="ORF">EH243_08360</name>
</gene>
<dbReference type="OrthoDB" id="4964195at2"/>
<keyword evidence="3" id="KW-1185">Reference proteome</keyword>
<reference evidence="2 3" key="1">
    <citation type="submission" date="2018-11" db="EMBL/GenBank/DDBJ databases">
        <title>The draft genome sequence of Amphritea opalescens ANRC-JH13T.</title>
        <authorList>
            <person name="Fang Z."/>
            <person name="Zhang Y."/>
            <person name="Han X."/>
        </authorList>
    </citation>
    <scope>NUCLEOTIDE SEQUENCE [LARGE SCALE GENOMIC DNA]</scope>
    <source>
        <strain evidence="2 3">ANRC-JH13</strain>
    </source>
</reference>
<evidence type="ECO:0000313" key="3">
    <source>
        <dbReference type="Proteomes" id="UP000283087"/>
    </source>
</evidence>
<evidence type="ECO:0000259" key="1">
    <source>
        <dbReference type="Pfam" id="PF08878"/>
    </source>
</evidence>
<proteinExistence type="predicted"/>
<dbReference type="AlphaFoldDB" id="A0A430KS14"/>
<accession>A0A430KS14</accession>
<protein>
    <submittedName>
        <fullName evidence="2">DUF1837 domain-containing protein</fullName>
    </submittedName>
</protein>
<name>A0A430KS14_9GAMM</name>
<organism evidence="2 3">
    <name type="scientific">Amphritea opalescens</name>
    <dbReference type="NCBI Taxonomy" id="2490544"/>
    <lineage>
        <taxon>Bacteria</taxon>
        <taxon>Pseudomonadati</taxon>
        <taxon>Pseudomonadota</taxon>
        <taxon>Gammaproteobacteria</taxon>
        <taxon>Oceanospirillales</taxon>
        <taxon>Oceanospirillaceae</taxon>
        <taxon>Amphritea</taxon>
    </lineage>
</organism>
<dbReference type="InterPro" id="IPR014976">
    <property type="entry name" value="AbpA_HamA_C"/>
</dbReference>
<dbReference type="Pfam" id="PF08878">
    <property type="entry name" value="HamA"/>
    <property type="match status" value="1"/>
</dbReference>
<evidence type="ECO:0000313" key="2">
    <source>
        <dbReference type="EMBL" id="RTE66123.1"/>
    </source>
</evidence>